<protein>
    <submittedName>
        <fullName evidence="1">DUF2164 domain-containing protein</fullName>
    </submittedName>
</protein>
<evidence type="ECO:0000313" key="1">
    <source>
        <dbReference type="EMBL" id="WEK56015.1"/>
    </source>
</evidence>
<name>A0AA95F6Q4_9BACL</name>
<reference evidence="1" key="1">
    <citation type="submission" date="2023-03" db="EMBL/GenBank/DDBJ databases">
        <title>Andean soil-derived lignocellulolytic bacterial consortium as a source of novel taxa and putative plastic-active enzymes.</title>
        <authorList>
            <person name="Diaz-Garcia L."/>
            <person name="Chuvochina M."/>
            <person name="Feuerriegel G."/>
            <person name="Bunk B."/>
            <person name="Sproer C."/>
            <person name="Streit W.R."/>
            <person name="Rodriguez L.M."/>
            <person name="Overmann J."/>
            <person name="Jimenez D.J."/>
        </authorList>
    </citation>
    <scope>NUCLEOTIDE SEQUENCE</scope>
    <source>
        <strain evidence="1">MAG 2441</strain>
    </source>
</reference>
<organism evidence="1 2">
    <name type="scientific">Candidatus Cohnella colombiensis</name>
    <dbReference type="NCBI Taxonomy" id="3121368"/>
    <lineage>
        <taxon>Bacteria</taxon>
        <taxon>Bacillati</taxon>
        <taxon>Bacillota</taxon>
        <taxon>Bacilli</taxon>
        <taxon>Bacillales</taxon>
        <taxon>Paenibacillaceae</taxon>
        <taxon>Cohnella</taxon>
    </lineage>
</organism>
<dbReference type="AlphaFoldDB" id="A0AA95F6Q4"/>
<proteinExistence type="predicted"/>
<sequence length="87" mass="10138">MITPIKLPREDKEQIIDKVQAYFEEERSETLGNLAAEQLIDFMIQVIGPYLYNKAISDARVLITEKINQIDDELYAIEKPLQSRGRR</sequence>
<accession>A0AA95F6Q4</accession>
<dbReference type="Pfam" id="PF09932">
    <property type="entry name" value="DUF2164"/>
    <property type="match status" value="1"/>
</dbReference>
<gene>
    <name evidence="1" type="ORF">P0Y55_08195</name>
</gene>
<dbReference type="InterPro" id="IPR018680">
    <property type="entry name" value="DUF2164"/>
</dbReference>
<dbReference type="EMBL" id="CP119317">
    <property type="protein sequence ID" value="WEK56015.1"/>
    <property type="molecule type" value="Genomic_DNA"/>
</dbReference>
<dbReference type="Proteomes" id="UP001178662">
    <property type="component" value="Chromosome"/>
</dbReference>
<keyword evidence="2" id="KW-1185">Reference proteome</keyword>
<evidence type="ECO:0000313" key="2">
    <source>
        <dbReference type="Proteomes" id="UP001178662"/>
    </source>
</evidence>